<feature type="domain" description="Macro" evidence="6">
    <location>
        <begin position="90"/>
        <end position="257"/>
    </location>
</feature>
<evidence type="ECO:0000256" key="5">
    <source>
        <dbReference type="ARBA" id="ARBA00023242"/>
    </source>
</evidence>
<keyword evidence="2" id="KW-0328">Glycosyltransferase</keyword>
<comment type="subcellular location">
    <subcellularLocation>
        <location evidence="1">Nucleus</location>
    </subcellularLocation>
</comment>
<dbReference type="GO" id="GO:1990404">
    <property type="term" value="F:NAD+-protein mono-ADP-ribosyltransferase activity"/>
    <property type="evidence" value="ECO:0007669"/>
    <property type="project" value="TreeGrafter"/>
</dbReference>
<dbReference type="Proteomes" id="UP000472260">
    <property type="component" value="Unassembled WGS sequence"/>
</dbReference>
<keyword evidence="8" id="KW-1185">Reference proteome</keyword>
<dbReference type="Pfam" id="PF01661">
    <property type="entry name" value="Macro"/>
    <property type="match status" value="2"/>
</dbReference>
<dbReference type="SUPFAM" id="SSF52949">
    <property type="entry name" value="Macro domain-like"/>
    <property type="match status" value="2"/>
</dbReference>
<dbReference type="Gene3D" id="3.40.220.10">
    <property type="entry name" value="Leucine Aminopeptidase, subunit E, domain 1"/>
    <property type="match status" value="2"/>
</dbReference>
<dbReference type="GO" id="GO:0005737">
    <property type="term" value="C:cytoplasm"/>
    <property type="evidence" value="ECO:0007669"/>
    <property type="project" value="TreeGrafter"/>
</dbReference>
<dbReference type="Gene3D" id="3.30.720.50">
    <property type="match status" value="1"/>
</dbReference>
<dbReference type="Ensembl" id="ENSSANT00000069882.1">
    <property type="protein sequence ID" value="ENSSANP00000065741.1"/>
    <property type="gene ID" value="ENSSANG00000032765.1"/>
</dbReference>
<dbReference type="GO" id="GO:0005634">
    <property type="term" value="C:nucleus"/>
    <property type="evidence" value="ECO:0007669"/>
    <property type="project" value="UniProtKB-SubCell"/>
</dbReference>
<dbReference type="GO" id="GO:0070212">
    <property type="term" value="P:protein poly-ADP-ribosylation"/>
    <property type="evidence" value="ECO:0007669"/>
    <property type="project" value="TreeGrafter"/>
</dbReference>
<protein>
    <recommendedName>
        <fullName evidence="6">Macro domain-containing protein</fullName>
    </recommendedName>
</protein>
<dbReference type="GO" id="GO:0003714">
    <property type="term" value="F:transcription corepressor activity"/>
    <property type="evidence" value="ECO:0007669"/>
    <property type="project" value="TreeGrafter"/>
</dbReference>
<keyword evidence="4" id="KW-0520">NAD</keyword>
<reference evidence="7" key="1">
    <citation type="submission" date="2025-08" db="UniProtKB">
        <authorList>
            <consortium name="Ensembl"/>
        </authorList>
    </citation>
    <scope>IDENTIFICATION</scope>
</reference>
<evidence type="ECO:0000256" key="1">
    <source>
        <dbReference type="ARBA" id="ARBA00004123"/>
    </source>
</evidence>
<dbReference type="InterPro" id="IPR057049">
    <property type="entry name" value="PARP14_KH_8"/>
</dbReference>
<dbReference type="GO" id="GO:0010629">
    <property type="term" value="P:negative regulation of gene expression"/>
    <property type="evidence" value="ECO:0007669"/>
    <property type="project" value="TreeGrafter"/>
</dbReference>
<dbReference type="InterPro" id="IPR052056">
    <property type="entry name" value="Mono-ARTD/PARP"/>
</dbReference>
<name>A0A671Q5C8_9TELE</name>
<organism evidence="7 8">
    <name type="scientific">Sinocyclocheilus anshuiensis</name>
    <dbReference type="NCBI Taxonomy" id="1608454"/>
    <lineage>
        <taxon>Eukaryota</taxon>
        <taxon>Metazoa</taxon>
        <taxon>Chordata</taxon>
        <taxon>Craniata</taxon>
        <taxon>Vertebrata</taxon>
        <taxon>Euteleostomi</taxon>
        <taxon>Actinopterygii</taxon>
        <taxon>Neopterygii</taxon>
        <taxon>Teleostei</taxon>
        <taxon>Ostariophysi</taxon>
        <taxon>Cypriniformes</taxon>
        <taxon>Cyprinidae</taxon>
        <taxon>Cyprininae</taxon>
        <taxon>Sinocyclocheilus</taxon>
    </lineage>
</organism>
<reference evidence="7" key="2">
    <citation type="submission" date="2025-09" db="UniProtKB">
        <authorList>
            <consortium name="Ensembl"/>
        </authorList>
    </citation>
    <scope>IDENTIFICATION</scope>
</reference>
<evidence type="ECO:0000256" key="4">
    <source>
        <dbReference type="ARBA" id="ARBA00023027"/>
    </source>
</evidence>
<dbReference type="InterPro" id="IPR002589">
    <property type="entry name" value="Macro_dom"/>
</dbReference>
<dbReference type="PANTHER" id="PTHR14453:SF106">
    <property type="entry name" value="POLY [ADP-RIBOSE] POLYMERASE"/>
    <property type="match status" value="1"/>
</dbReference>
<evidence type="ECO:0000256" key="2">
    <source>
        <dbReference type="ARBA" id="ARBA00022676"/>
    </source>
</evidence>
<feature type="domain" description="Macro" evidence="6">
    <location>
        <begin position="1"/>
        <end position="77"/>
    </location>
</feature>
<evidence type="ECO:0000313" key="8">
    <source>
        <dbReference type="Proteomes" id="UP000472260"/>
    </source>
</evidence>
<proteinExistence type="predicted"/>
<sequence length="545" mass="60236">KDTIIRDCLNKAESWRKASVVFPAIGTGNLGFPKDLVARIMLTEVQKFKPTNLRKVTVIVHPSDKESIEVSTWDSGSRYKRSTSIFSSPSLGVHTMQLGQVILEVSSGDITKEKTDAIVNSSNQTFSLKAGVSKAILDAAGVQVERECSQIEIVTSAGRLPCGNIIHIIGRNSPSGIKDVVLSVLKLCESRQITSVAFPALGTGQGGANPADVADAMVDAAVDFAKKKKPVHVKFVKFLMFQLNLVADFHQSMVRRSGEKISKEFKKSMIIPSIFFSNTTIDPSVSSHQTCSCKKEESSESPTNEEFVMVGEEIEPVVFQLCGETPKDLSEAKDMINSLILQEHVIIPIHDPAIAHFAREDVETLNAMQRELTVSVRLEKKGQDSVITLEGLTRDIHTNQIRRSEAFIISSVIKWQYQENGHSVINFDMLTNYHLEQAYQNKAFKQNSTLWKNYMIKTLTKTMESVSSTAPARSTVMTSITALLACINQIQYKLFLGALYGNSTYFAVDPSYSAQSHLKPDVNGHKCIADRYNSVTNNMTKATNT</sequence>
<keyword evidence="5" id="KW-0539">Nucleus</keyword>
<dbReference type="PROSITE" id="PS51154">
    <property type="entry name" value="MACRO"/>
    <property type="match status" value="2"/>
</dbReference>
<accession>A0A671Q5C8</accession>
<dbReference type="Pfam" id="PF23254">
    <property type="entry name" value="KH_PARP14_8"/>
    <property type="match status" value="1"/>
</dbReference>
<dbReference type="SUPFAM" id="SSF117839">
    <property type="entry name" value="WWE domain"/>
    <property type="match status" value="1"/>
</dbReference>
<evidence type="ECO:0000313" key="7">
    <source>
        <dbReference type="Ensembl" id="ENSSANP00000065741.1"/>
    </source>
</evidence>
<dbReference type="GO" id="GO:0003950">
    <property type="term" value="F:NAD+ poly-ADP-ribosyltransferase activity"/>
    <property type="evidence" value="ECO:0007669"/>
    <property type="project" value="TreeGrafter"/>
</dbReference>
<evidence type="ECO:0000256" key="3">
    <source>
        <dbReference type="ARBA" id="ARBA00022679"/>
    </source>
</evidence>
<dbReference type="SMART" id="SM00506">
    <property type="entry name" value="A1pp"/>
    <property type="match status" value="1"/>
</dbReference>
<evidence type="ECO:0000259" key="6">
    <source>
        <dbReference type="PROSITE" id="PS51154"/>
    </source>
</evidence>
<dbReference type="InterPro" id="IPR043472">
    <property type="entry name" value="Macro_dom-like"/>
</dbReference>
<dbReference type="PANTHER" id="PTHR14453">
    <property type="entry name" value="PARP/ZINC FINGER CCCH TYPE DOMAIN CONTAINING PROTEIN"/>
    <property type="match status" value="1"/>
</dbReference>
<dbReference type="AlphaFoldDB" id="A0A671Q5C8"/>
<dbReference type="InterPro" id="IPR037197">
    <property type="entry name" value="WWE_dom_sf"/>
</dbReference>
<keyword evidence="3" id="KW-0808">Transferase</keyword>